<dbReference type="PROSITE" id="PS50011">
    <property type="entry name" value="PROTEIN_KINASE_DOM"/>
    <property type="match status" value="1"/>
</dbReference>
<evidence type="ECO:0000256" key="2">
    <source>
        <dbReference type="ARBA" id="ARBA00011534"/>
    </source>
</evidence>
<dbReference type="AlphaFoldDB" id="A0A2V1EE86"/>
<keyword evidence="12" id="KW-0418">Kinase</keyword>
<evidence type="ECO:0000256" key="8">
    <source>
        <dbReference type="ARBA" id="ARBA00047899"/>
    </source>
</evidence>
<dbReference type="Pfam" id="PF00069">
    <property type="entry name" value="Pkinase"/>
    <property type="match status" value="1"/>
</dbReference>
<dbReference type="GO" id="GO:0004674">
    <property type="term" value="F:protein serine/threonine kinase activity"/>
    <property type="evidence" value="ECO:0007669"/>
    <property type="project" value="UniProtKB-EC"/>
</dbReference>
<evidence type="ECO:0000256" key="3">
    <source>
        <dbReference type="ARBA" id="ARBA00012513"/>
    </source>
</evidence>
<dbReference type="OrthoDB" id="3800108at2759"/>
<reference evidence="12 13" key="1">
    <citation type="journal article" date="2018" name="Sci. Rep.">
        <title>Comparative genomics provides insights into the lifestyle and reveals functional heterogeneity of dark septate endophytic fungi.</title>
        <authorList>
            <person name="Knapp D.G."/>
            <person name="Nemeth J.B."/>
            <person name="Barry K."/>
            <person name="Hainaut M."/>
            <person name="Henrissat B."/>
            <person name="Johnson J."/>
            <person name="Kuo A."/>
            <person name="Lim J.H.P."/>
            <person name="Lipzen A."/>
            <person name="Nolan M."/>
            <person name="Ohm R.A."/>
            <person name="Tamas L."/>
            <person name="Grigoriev I.V."/>
            <person name="Spatafora J.W."/>
            <person name="Nagy L.G."/>
            <person name="Kovacs G.M."/>
        </authorList>
    </citation>
    <scope>NUCLEOTIDE SEQUENCE [LARGE SCALE GENOMIC DNA]</scope>
    <source>
        <strain evidence="12 13">DSE2036</strain>
    </source>
</reference>
<dbReference type="InterPro" id="IPR008266">
    <property type="entry name" value="Tyr_kinase_AS"/>
</dbReference>
<comment type="catalytic activity">
    <reaction evidence="9">
        <text>L-seryl-[protein] + ATP = O-phospho-L-seryl-[protein] + ADP + H(+)</text>
        <dbReference type="Rhea" id="RHEA:17989"/>
        <dbReference type="Rhea" id="RHEA-COMP:9863"/>
        <dbReference type="Rhea" id="RHEA-COMP:11604"/>
        <dbReference type="ChEBI" id="CHEBI:15378"/>
        <dbReference type="ChEBI" id="CHEBI:29999"/>
        <dbReference type="ChEBI" id="CHEBI:30616"/>
        <dbReference type="ChEBI" id="CHEBI:83421"/>
        <dbReference type="ChEBI" id="CHEBI:456216"/>
        <dbReference type="EC" id="2.7.11.1"/>
    </reaction>
</comment>
<dbReference type="PROSITE" id="PS00109">
    <property type="entry name" value="PROTEIN_KINASE_TYR"/>
    <property type="match status" value="1"/>
</dbReference>
<evidence type="ECO:0000256" key="7">
    <source>
        <dbReference type="ARBA" id="ARBA00033194"/>
    </source>
</evidence>
<evidence type="ECO:0000256" key="1">
    <source>
        <dbReference type="ARBA" id="ARBA00003747"/>
    </source>
</evidence>
<comment type="subunit">
    <text evidence="2">Component of the EKC/KEOPS complex composed of at least BUD32, CGI121, GON7, KAE1 and PCC1; the whole complex dimerizes.</text>
</comment>
<evidence type="ECO:0000256" key="10">
    <source>
        <dbReference type="SAM" id="MobiDB-lite"/>
    </source>
</evidence>
<dbReference type="EC" id="2.7.11.1" evidence="3"/>
<comment type="function">
    <text evidence="1">Component of the EKC/KEOPS complex that is required for the formation of a threonylcarbamoyl group on adenosine at position 37 (t(6)A37) in tRNAs that read codons beginning with adenine. The complex is probably involved in the transfer of the threonylcarbamoyl moiety of threonylcarbamoyl-AMP (TC-AMP) to the N6 group of A37. BUD32 has ATPase activity in the context of the EKC/KEOPS complex and likely plays a supporting role to the catalytic subunit KAE1. The EKC/KEOPS complex also promotes both telomere uncapping and telomere elongation. The complex is required for efficient recruitment of transcriptional coactivators.</text>
</comment>
<dbReference type="InterPro" id="IPR000719">
    <property type="entry name" value="Prot_kinase_dom"/>
</dbReference>
<feature type="region of interest" description="Disordered" evidence="10">
    <location>
        <begin position="731"/>
        <end position="751"/>
    </location>
</feature>
<evidence type="ECO:0000313" key="13">
    <source>
        <dbReference type="Proteomes" id="UP000244855"/>
    </source>
</evidence>
<name>A0A2V1EE86_9PLEO</name>
<evidence type="ECO:0000256" key="5">
    <source>
        <dbReference type="ARBA" id="ARBA00019973"/>
    </source>
</evidence>
<evidence type="ECO:0000256" key="9">
    <source>
        <dbReference type="ARBA" id="ARBA00048679"/>
    </source>
</evidence>
<feature type="domain" description="Protein kinase" evidence="11">
    <location>
        <begin position="456"/>
        <end position="785"/>
    </location>
</feature>
<proteinExistence type="predicted"/>
<dbReference type="Gene3D" id="1.10.510.10">
    <property type="entry name" value="Transferase(Phosphotransferase) domain 1"/>
    <property type="match status" value="1"/>
</dbReference>
<keyword evidence="13" id="KW-1185">Reference proteome</keyword>
<dbReference type="EMBL" id="KZ805300">
    <property type="protein sequence ID" value="PVI08399.1"/>
    <property type="molecule type" value="Genomic_DNA"/>
</dbReference>
<dbReference type="STRING" id="97972.A0A2V1EE86"/>
<evidence type="ECO:0000259" key="11">
    <source>
        <dbReference type="PROSITE" id="PS50011"/>
    </source>
</evidence>
<dbReference type="InterPro" id="IPR053083">
    <property type="entry name" value="TF_kinase-domain_protein"/>
</dbReference>
<feature type="compositionally biased region" description="Polar residues" evidence="10">
    <location>
        <begin position="415"/>
        <end position="432"/>
    </location>
</feature>
<sequence>MAAEVTEDELRELKIRYNTVYGYLKLKTIRINDSPTIALSNILPNLPPGCENTPPSPGPPNTDHLRWLLHYLNNKMVVMESVSVPPAFNWEGASCSRGNALNMQLWHVYLARDGTDDQDMKDSAGYWSYWLAALEFPIKSPFHNDHQFPRLGNIKYPLWIGEHERGQYELIPKETQPGELVWNAVLFSGDDLRDNDIPGYRYRTDKSFYNVWSWPGDGNITINSLLSNQFERIRSATSRTAARTLRRLCTGHLRLHTPQRREMRLLLSKTGSWKYWATVLEEVWENLPPESVGLYAKRYKVISGYDDTCIWWQFDDESTFAWGLFRDQNRDESWHNRAEEERKIYKRNIRKARQYHQRHAPLCRSRHQFEMYLKDAEELHAPRGNEFEVKIPVGSKWLFDEVRQQVFEIVEKETQNTSTKPPARNPPSSSQLINQAFHDSGFETAFYRGFEITRTLPRTSVVEEGDLKWVFLKVLSPPPGNKVTLWGGLDHTGKIKDRLVMKQLAYSDGDHTRHPDPTQREAKKDELWYSWYLSFTVKDQRPPIIEFRGWAVRKAENLLEQRYRLFLEYAEGGDLYSFIETHARQRKHIPEGFIWKVLKNLINACLWLQKHNFVHLDITPKNILLTRNHPHGRYMKHYRPVLADFSCMIDSKTTHNLVPQNRGTPGWMSPEMIEATFGNTPQPADKIHVLSIGLVIWSLLRRNKDGLLQRLTQPRQADFLRTLPTTTIPANTPADINLVDDSEKDDSPYSQGLEDLVDRCLNYDSQQRPSLEVLQRDLETAMEEFGRMGQSFSNFQLGNQFNEQLVSKQDAAEA</sequence>
<evidence type="ECO:0000256" key="4">
    <source>
        <dbReference type="ARBA" id="ARBA00013948"/>
    </source>
</evidence>
<dbReference type="SUPFAM" id="SSF56112">
    <property type="entry name" value="Protein kinase-like (PK-like)"/>
    <property type="match status" value="1"/>
</dbReference>
<organism evidence="12 13">
    <name type="scientific">Periconia macrospinosa</name>
    <dbReference type="NCBI Taxonomy" id="97972"/>
    <lineage>
        <taxon>Eukaryota</taxon>
        <taxon>Fungi</taxon>
        <taxon>Dikarya</taxon>
        <taxon>Ascomycota</taxon>
        <taxon>Pezizomycotina</taxon>
        <taxon>Dothideomycetes</taxon>
        <taxon>Pleosporomycetidae</taxon>
        <taxon>Pleosporales</taxon>
        <taxon>Massarineae</taxon>
        <taxon>Periconiaceae</taxon>
        <taxon>Periconia</taxon>
    </lineage>
</organism>
<protein>
    <recommendedName>
        <fullName evidence="5">EKC/KEOPS complex subunit BUD32</fullName>
        <ecNumber evidence="3">2.7.11.1</ecNumber>
    </recommendedName>
    <alternativeName>
        <fullName evidence="6 7">Atypical Serine/threonine protein kinase BUD32</fullName>
    </alternativeName>
    <alternativeName>
        <fullName evidence="4">EKC/KEOPS complex subunit bud32</fullName>
    </alternativeName>
</protein>
<accession>A0A2V1EE86</accession>
<dbReference type="InterPro" id="IPR011009">
    <property type="entry name" value="Kinase-like_dom_sf"/>
</dbReference>
<comment type="catalytic activity">
    <reaction evidence="8">
        <text>L-threonyl-[protein] + ATP = O-phospho-L-threonyl-[protein] + ADP + H(+)</text>
        <dbReference type="Rhea" id="RHEA:46608"/>
        <dbReference type="Rhea" id="RHEA-COMP:11060"/>
        <dbReference type="Rhea" id="RHEA-COMP:11605"/>
        <dbReference type="ChEBI" id="CHEBI:15378"/>
        <dbReference type="ChEBI" id="CHEBI:30013"/>
        <dbReference type="ChEBI" id="CHEBI:30616"/>
        <dbReference type="ChEBI" id="CHEBI:61977"/>
        <dbReference type="ChEBI" id="CHEBI:456216"/>
        <dbReference type="EC" id="2.7.11.1"/>
    </reaction>
</comment>
<evidence type="ECO:0000313" key="12">
    <source>
        <dbReference type="EMBL" id="PVI08399.1"/>
    </source>
</evidence>
<dbReference type="Proteomes" id="UP000244855">
    <property type="component" value="Unassembled WGS sequence"/>
</dbReference>
<gene>
    <name evidence="12" type="ORF">DM02DRAFT_647766</name>
</gene>
<feature type="region of interest" description="Disordered" evidence="10">
    <location>
        <begin position="413"/>
        <end position="432"/>
    </location>
</feature>
<dbReference type="GO" id="GO:0005524">
    <property type="term" value="F:ATP binding"/>
    <property type="evidence" value="ECO:0007669"/>
    <property type="project" value="InterPro"/>
</dbReference>
<dbReference type="PANTHER" id="PTHR44305">
    <property type="entry name" value="SI:DKEY-192D15.2-RELATED"/>
    <property type="match status" value="1"/>
</dbReference>
<dbReference type="SMART" id="SM00220">
    <property type="entry name" value="S_TKc"/>
    <property type="match status" value="1"/>
</dbReference>
<evidence type="ECO:0000256" key="6">
    <source>
        <dbReference type="ARBA" id="ARBA00030980"/>
    </source>
</evidence>
<keyword evidence="12" id="KW-0808">Transferase</keyword>
<dbReference type="PANTHER" id="PTHR44305:SF2">
    <property type="entry name" value="SI:DKEY-192D15.2"/>
    <property type="match status" value="1"/>
</dbReference>